<gene>
    <name evidence="3" type="ORF">CEPIT_LOCUS30597</name>
</gene>
<dbReference type="EMBL" id="CAMAPF010000962">
    <property type="protein sequence ID" value="CAH9130395.1"/>
    <property type="molecule type" value="Genomic_DNA"/>
</dbReference>
<evidence type="ECO:0000256" key="2">
    <source>
        <dbReference type="SAM" id="Phobius"/>
    </source>
</evidence>
<comment type="caution">
    <text evidence="3">The sequence shown here is derived from an EMBL/GenBank/DDBJ whole genome shotgun (WGS) entry which is preliminary data.</text>
</comment>
<dbReference type="PANTHER" id="PTHR31170:SF21">
    <property type="match status" value="1"/>
</dbReference>
<reference evidence="3" key="1">
    <citation type="submission" date="2022-07" db="EMBL/GenBank/DDBJ databases">
        <authorList>
            <person name="Macas J."/>
            <person name="Novak P."/>
            <person name="Neumann P."/>
        </authorList>
    </citation>
    <scope>NUCLEOTIDE SEQUENCE</scope>
</reference>
<proteinExistence type="predicted"/>
<dbReference type="Pfam" id="PF03140">
    <property type="entry name" value="DUF247"/>
    <property type="match status" value="1"/>
</dbReference>
<protein>
    <submittedName>
        <fullName evidence="3">Uncharacterized protein</fullName>
    </submittedName>
</protein>
<keyword evidence="2" id="KW-0472">Membrane</keyword>
<evidence type="ECO:0000256" key="1">
    <source>
        <dbReference type="SAM" id="MobiDB-lite"/>
    </source>
</evidence>
<sequence length="527" mass="59979">MGGRISTEELPRDEEAEENTSSVQVDELIQSIKSQLLVLPKLTTESASCSIFRAPQVFTDSDVNDRSFQPRTVPVDIEETIQPIQAEVDADKLMQLMQSKLPESAKDISKSAGRDNCCIFRVPQGFTDSQVNCGSYHPRRVSIGPYHRGKPHLKAIEEHKWRFLARVIKRTSEGKGVGLKDYVEVVKRLEADARESYSEDTSITNLKGYEFVEMLVLDGCFVIEMFRAFSNVVPFEKDDPFSSMQFLRDDFLCLENQIPYIVLQTLFTLTEMESDRLPSGSYPTLFVTALYFFRISDDFRRDPEVMGEVLHLLDLVRKTYFPDRQRVPGSESGTKKPPNSSDGPANIQCISKLRRAGIKLKADYNMRGTLWVRFKRGVIWMPELKDTMRAFLLNCVAFEQSHMVKDKLVSAYVVFLDSLIDTTEDVDILCEAKVLNIYLATQREVATFVDNLGKAAAVDFDIRKSYLKEVYADINKHLHNSCNIYLAEVKAKYFSSPWTAMSLFAAFYLLVLATAQTVFGILEYKKG</sequence>
<keyword evidence="2" id="KW-0812">Transmembrane</keyword>
<keyword evidence="4" id="KW-1185">Reference proteome</keyword>
<dbReference type="AlphaFoldDB" id="A0AAV0F4F8"/>
<feature type="region of interest" description="Disordered" evidence="1">
    <location>
        <begin position="1"/>
        <end position="23"/>
    </location>
</feature>
<name>A0AAV0F4F8_9ASTE</name>
<evidence type="ECO:0000313" key="3">
    <source>
        <dbReference type="EMBL" id="CAH9130395.1"/>
    </source>
</evidence>
<feature type="region of interest" description="Disordered" evidence="1">
    <location>
        <begin position="324"/>
        <end position="345"/>
    </location>
</feature>
<keyword evidence="2" id="KW-1133">Transmembrane helix</keyword>
<dbReference type="InterPro" id="IPR004158">
    <property type="entry name" value="DUF247_pln"/>
</dbReference>
<feature type="compositionally biased region" description="Basic and acidic residues" evidence="1">
    <location>
        <begin position="1"/>
        <end position="10"/>
    </location>
</feature>
<accession>A0AAV0F4F8</accession>
<evidence type="ECO:0000313" key="4">
    <source>
        <dbReference type="Proteomes" id="UP001152523"/>
    </source>
</evidence>
<feature type="transmembrane region" description="Helical" evidence="2">
    <location>
        <begin position="498"/>
        <end position="522"/>
    </location>
</feature>
<dbReference type="PANTHER" id="PTHR31170">
    <property type="entry name" value="BNAC04G53230D PROTEIN"/>
    <property type="match status" value="1"/>
</dbReference>
<organism evidence="3 4">
    <name type="scientific">Cuscuta epithymum</name>
    <dbReference type="NCBI Taxonomy" id="186058"/>
    <lineage>
        <taxon>Eukaryota</taxon>
        <taxon>Viridiplantae</taxon>
        <taxon>Streptophyta</taxon>
        <taxon>Embryophyta</taxon>
        <taxon>Tracheophyta</taxon>
        <taxon>Spermatophyta</taxon>
        <taxon>Magnoliopsida</taxon>
        <taxon>eudicotyledons</taxon>
        <taxon>Gunneridae</taxon>
        <taxon>Pentapetalae</taxon>
        <taxon>asterids</taxon>
        <taxon>lamiids</taxon>
        <taxon>Solanales</taxon>
        <taxon>Convolvulaceae</taxon>
        <taxon>Cuscuteae</taxon>
        <taxon>Cuscuta</taxon>
        <taxon>Cuscuta subgen. Cuscuta</taxon>
    </lineage>
</organism>
<dbReference type="Proteomes" id="UP001152523">
    <property type="component" value="Unassembled WGS sequence"/>
</dbReference>